<dbReference type="Pfam" id="PF15059">
    <property type="entry name" value="Speriolin_C"/>
    <property type="match status" value="1"/>
</dbReference>
<dbReference type="KEGG" id="lgi:LOTGIDRAFT_117351"/>
<accession>V4C0T8</accession>
<dbReference type="EMBL" id="KB201701">
    <property type="protein sequence ID" value="ESO95069.1"/>
    <property type="molecule type" value="Genomic_DNA"/>
</dbReference>
<keyword evidence="3" id="KW-1185">Reference proteome</keyword>
<evidence type="ECO:0000313" key="2">
    <source>
        <dbReference type="EMBL" id="ESO95069.1"/>
    </source>
</evidence>
<dbReference type="GO" id="GO:0005813">
    <property type="term" value="C:centrosome"/>
    <property type="evidence" value="ECO:0007669"/>
    <property type="project" value="TreeGrafter"/>
</dbReference>
<gene>
    <name evidence="2" type="ORF">LOTGIDRAFT_117351</name>
</gene>
<sequence>RLLGEIAFQLERRILDFIFAKRQKGQKERLHRRFYGYTVSNIPVMITREATIKDGSLDHAKRGMYEKRYDQIKKSLSAFGYSLEKHSYYCLKMINKYGLLSQPPDRQTMEICGLQNPATLRMYVNNLAQNEKERSHMMVVLECLLLLAHDDNQSIFLW</sequence>
<proteinExistence type="predicted"/>
<feature type="non-terminal residue" evidence="2">
    <location>
        <position position="1"/>
    </location>
</feature>
<dbReference type="AlphaFoldDB" id="V4C0T8"/>
<dbReference type="InterPro" id="IPR029384">
    <property type="entry name" value="Speriolin_C"/>
</dbReference>
<dbReference type="InterPro" id="IPR026715">
    <property type="entry name" value="SPATC1"/>
</dbReference>
<protein>
    <recommendedName>
        <fullName evidence="1">Speriolin C-terminal domain-containing protein</fullName>
    </recommendedName>
</protein>
<dbReference type="PANTHER" id="PTHR22192">
    <property type="entry name" value="SPERIOLIN"/>
    <property type="match status" value="1"/>
</dbReference>
<dbReference type="OMA" id="MDYNNPD"/>
<dbReference type="PANTHER" id="PTHR22192:SF17">
    <property type="entry name" value="SPERIOLIN-LIKE PROTEIN"/>
    <property type="match status" value="1"/>
</dbReference>
<organism evidence="2 3">
    <name type="scientific">Lottia gigantea</name>
    <name type="common">Giant owl limpet</name>
    <dbReference type="NCBI Taxonomy" id="225164"/>
    <lineage>
        <taxon>Eukaryota</taxon>
        <taxon>Metazoa</taxon>
        <taxon>Spiralia</taxon>
        <taxon>Lophotrochozoa</taxon>
        <taxon>Mollusca</taxon>
        <taxon>Gastropoda</taxon>
        <taxon>Patellogastropoda</taxon>
        <taxon>Lottioidea</taxon>
        <taxon>Lottiidae</taxon>
        <taxon>Lottia</taxon>
    </lineage>
</organism>
<dbReference type="HOGENOM" id="CLU_107196_0_0_1"/>
<dbReference type="GeneID" id="20231483"/>
<feature type="domain" description="Speriolin C-terminal" evidence="1">
    <location>
        <begin position="2"/>
        <end position="158"/>
    </location>
</feature>
<dbReference type="CTD" id="20231483"/>
<dbReference type="OrthoDB" id="6114770at2759"/>
<reference evidence="2 3" key="1">
    <citation type="journal article" date="2013" name="Nature">
        <title>Insights into bilaterian evolution from three spiralian genomes.</title>
        <authorList>
            <person name="Simakov O."/>
            <person name="Marletaz F."/>
            <person name="Cho S.J."/>
            <person name="Edsinger-Gonzales E."/>
            <person name="Havlak P."/>
            <person name="Hellsten U."/>
            <person name="Kuo D.H."/>
            <person name="Larsson T."/>
            <person name="Lv J."/>
            <person name="Arendt D."/>
            <person name="Savage R."/>
            <person name="Osoegawa K."/>
            <person name="de Jong P."/>
            <person name="Grimwood J."/>
            <person name="Chapman J.A."/>
            <person name="Shapiro H."/>
            <person name="Aerts A."/>
            <person name="Otillar R.P."/>
            <person name="Terry A.Y."/>
            <person name="Boore J.L."/>
            <person name="Grigoriev I.V."/>
            <person name="Lindberg D.R."/>
            <person name="Seaver E.C."/>
            <person name="Weisblat D.A."/>
            <person name="Putnam N.H."/>
            <person name="Rokhsar D.S."/>
        </authorList>
    </citation>
    <scope>NUCLEOTIDE SEQUENCE [LARGE SCALE GENOMIC DNA]</scope>
</reference>
<dbReference type="Proteomes" id="UP000030746">
    <property type="component" value="Unassembled WGS sequence"/>
</dbReference>
<dbReference type="RefSeq" id="XP_009054265.1">
    <property type="nucleotide sequence ID" value="XM_009056017.1"/>
</dbReference>
<dbReference type="STRING" id="225164.V4C0T8"/>
<name>V4C0T8_LOTGI</name>
<evidence type="ECO:0000259" key="1">
    <source>
        <dbReference type="Pfam" id="PF15059"/>
    </source>
</evidence>
<evidence type="ECO:0000313" key="3">
    <source>
        <dbReference type="Proteomes" id="UP000030746"/>
    </source>
</evidence>